<dbReference type="AlphaFoldDB" id="A0AA88XVY9"/>
<evidence type="ECO:0000256" key="4">
    <source>
        <dbReference type="ARBA" id="ARBA00023136"/>
    </source>
</evidence>
<dbReference type="GO" id="GO:0005886">
    <property type="term" value="C:plasma membrane"/>
    <property type="evidence" value="ECO:0007669"/>
    <property type="project" value="TreeGrafter"/>
</dbReference>
<proteinExistence type="predicted"/>
<gene>
    <name evidence="7" type="ORF">FSP39_019497</name>
</gene>
<feature type="transmembrane region" description="Helical" evidence="6">
    <location>
        <begin position="15"/>
        <end position="36"/>
    </location>
</feature>
<feature type="transmembrane region" description="Helical" evidence="6">
    <location>
        <begin position="140"/>
        <end position="165"/>
    </location>
</feature>
<keyword evidence="3 6" id="KW-1133">Transmembrane helix</keyword>
<dbReference type="PANTHER" id="PTHR10671">
    <property type="entry name" value="EPITHELIAL MEMBRANE PROTEIN-RELATED"/>
    <property type="match status" value="1"/>
</dbReference>
<evidence type="ECO:0000313" key="8">
    <source>
        <dbReference type="Proteomes" id="UP001186944"/>
    </source>
</evidence>
<keyword evidence="8" id="KW-1185">Reference proteome</keyword>
<feature type="region of interest" description="Disordered" evidence="5">
    <location>
        <begin position="228"/>
        <end position="286"/>
    </location>
</feature>
<keyword evidence="4 6" id="KW-0472">Membrane</keyword>
<comment type="caution">
    <text evidence="7">The sequence shown here is derived from an EMBL/GenBank/DDBJ whole genome shotgun (WGS) entry which is preliminary data.</text>
</comment>
<feature type="region of interest" description="Disordered" evidence="5">
    <location>
        <begin position="178"/>
        <end position="209"/>
    </location>
</feature>
<dbReference type="Gene3D" id="1.20.140.150">
    <property type="match status" value="1"/>
</dbReference>
<evidence type="ECO:0000256" key="5">
    <source>
        <dbReference type="SAM" id="MobiDB-lite"/>
    </source>
</evidence>
<reference evidence="7" key="1">
    <citation type="submission" date="2019-08" db="EMBL/GenBank/DDBJ databases">
        <title>The improved chromosome-level genome for the pearl oyster Pinctada fucata martensii using PacBio sequencing and Hi-C.</title>
        <authorList>
            <person name="Zheng Z."/>
        </authorList>
    </citation>
    <scope>NUCLEOTIDE SEQUENCE</scope>
    <source>
        <strain evidence="7">ZZ-2019</strain>
        <tissue evidence="7">Adductor muscle</tissue>
    </source>
</reference>
<feature type="transmembrane region" description="Helical" evidence="6">
    <location>
        <begin position="110"/>
        <end position="134"/>
    </location>
</feature>
<evidence type="ECO:0000313" key="7">
    <source>
        <dbReference type="EMBL" id="KAK3091387.1"/>
    </source>
</evidence>
<dbReference type="PANTHER" id="PTHR10671:SF108">
    <property type="entry name" value="CLAUDIN FAMILY PROTEIN-RELATED"/>
    <property type="match status" value="1"/>
</dbReference>
<feature type="compositionally biased region" description="Pro residues" evidence="5">
    <location>
        <begin position="183"/>
        <end position="207"/>
    </location>
</feature>
<feature type="transmembrane region" description="Helical" evidence="6">
    <location>
        <begin position="79"/>
        <end position="98"/>
    </location>
</feature>
<dbReference type="Proteomes" id="UP001186944">
    <property type="component" value="Unassembled WGS sequence"/>
</dbReference>
<sequence>MTVCGTASRYAKIGLIFHVLGAALFVSGFATMAWMASQTSQTTIDINVGLFRMQDCSSGACDTKDVTDTYKNGSRTGTIAIMSIAMVCMVACLLMYSVYVAQEQSRGKCFAIVVIVCEFTTATFICIGMIIWLVQIPSGYFASYSFGLAVLGGGFFIGAGCLLIADVRQMRANKRTIRKPIRVTPPPRYNEYPPSPPPKLAIPPTPRSPDLYVHRSRRWDDRKYHMESSLDNYSPRDNRDRSPRTPQRVRVHVRSTTPISLASTSISNPRRYGTPKFSQRYDNRAR</sequence>
<feature type="compositionally biased region" description="Basic and acidic residues" evidence="5">
    <location>
        <begin position="228"/>
        <end position="243"/>
    </location>
</feature>
<dbReference type="InterPro" id="IPR050579">
    <property type="entry name" value="PMP-22/EMP/MP20-like"/>
</dbReference>
<evidence type="ECO:0000256" key="2">
    <source>
        <dbReference type="ARBA" id="ARBA00022692"/>
    </source>
</evidence>
<evidence type="ECO:0000256" key="6">
    <source>
        <dbReference type="SAM" id="Phobius"/>
    </source>
</evidence>
<protein>
    <submittedName>
        <fullName evidence="7">Uncharacterized protein</fullName>
    </submittedName>
</protein>
<organism evidence="7 8">
    <name type="scientific">Pinctada imbricata</name>
    <name type="common">Atlantic pearl-oyster</name>
    <name type="synonym">Pinctada martensii</name>
    <dbReference type="NCBI Taxonomy" id="66713"/>
    <lineage>
        <taxon>Eukaryota</taxon>
        <taxon>Metazoa</taxon>
        <taxon>Spiralia</taxon>
        <taxon>Lophotrochozoa</taxon>
        <taxon>Mollusca</taxon>
        <taxon>Bivalvia</taxon>
        <taxon>Autobranchia</taxon>
        <taxon>Pteriomorphia</taxon>
        <taxon>Pterioida</taxon>
        <taxon>Pterioidea</taxon>
        <taxon>Pteriidae</taxon>
        <taxon>Pinctada</taxon>
    </lineage>
</organism>
<accession>A0AA88XVY9</accession>
<evidence type="ECO:0000256" key="1">
    <source>
        <dbReference type="ARBA" id="ARBA00004141"/>
    </source>
</evidence>
<feature type="compositionally biased region" description="Polar residues" evidence="5">
    <location>
        <begin position="254"/>
        <end position="268"/>
    </location>
</feature>
<comment type="subcellular location">
    <subcellularLocation>
        <location evidence="1">Membrane</location>
        <topology evidence="1">Multi-pass membrane protein</topology>
    </subcellularLocation>
</comment>
<dbReference type="EMBL" id="VSWD01000010">
    <property type="protein sequence ID" value="KAK3091387.1"/>
    <property type="molecule type" value="Genomic_DNA"/>
</dbReference>
<evidence type="ECO:0000256" key="3">
    <source>
        <dbReference type="ARBA" id="ARBA00022989"/>
    </source>
</evidence>
<name>A0AA88XVY9_PINIB</name>
<keyword evidence="2 6" id="KW-0812">Transmembrane</keyword>